<reference evidence="11" key="1">
    <citation type="submission" date="2016-04" db="EMBL/GenBank/DDBJ databases">
        <title>Comparative genomics of biotechnologically important yeasts.</title>
        <authorList>
            <consortium name="DOE Joint Genome Institute"/>
            <person name="Riley R."/>
            <person name="Haridas S."/>
            <person name="Wolfe K.H."/>
            <person name="Lopes M.R."/>
            <person name="Hittinger C.T."/>
            <person name="Goker M."/>
            <person name="Salamov A."/>
            <person name="Wisecaver J."/>
            <person name="Long T.M."/>
            <person name="Aerts A.L."/>
            <person name="Barry K."/>
            <person name="Choi C."/>
            <person name="Clum A."/>
            <person name="Coughlan A.Y."/>
            <person name="Deshpande S."/>
            <person name="Douglass A.P."/>
            <person name="Hanson S.J."/>
            <person name="Klenk H.-P."/>
            <person name="Labutti K."/>
            <person name="Lapidus A."/>
            <person name="Lindquist E."/>
            <person name="Lipzen A."/>
            <person name="Meier-Kolthoff J.P."/>
            <person name="Ohm R.A."/>
            <person name="Otillar R.P."/>
            <person name="Pangilinan J."/>
            <person name="Peng Y."/>
            <person name="Rokas A."/>
            <person name="Rosa C.A."/>
            <person name="Scheuner C."/>
            <person name="Sibirny A.A."/>
            <person name="Slot J.C."/>
            <person name="Stielow J.B."/>
            <person name="Sun H."/>
            <person name="Kurtzman C.P."/>
            <person name="Blackwell M."/>
            <person name="Grigoriev I.V."/>
            <person name="Jeffries T.W."/>
        </authorList>
    </citation>
    <scope>NUCLEOTIDE SEQUENCE [LARGE SCALE GENOMIC DNA]</scope>
    <source>
        <strain evidence="11">NRRL YB-2248</strain>
    </source>
</reference>
<keyword evidence="11" id="KW-1185">Reference proteome</keyword>
<dbReference type="Pfam" id="PF00170">
    <property type="entry name" value="bZIP_1"/>
    <property type="match status" value="1"/>
</dbReference>
<feature type="compositionally biased region" description="Polar residues" evidence="8">
    <location>
        <begin position="7"/>
        <end position="17"/>
    </location>
</feature>
<dbReference type="AlphaFoldDB" id="A0A1E4SVN2"/>
<feature type="compositionally biased region" description="Low complexity" evidence="8">
    <location>
        <begin position="168"/>
        <end position="178"/>
    </location>
</feature>
<dbReference type="GO" id="GO:0006986">
    <property type="term" value="P:response to unfolded protein"/>
    <property type="evidence" value="ECO:0007669"/>
    <property type="project" value="UniProtKB-KW"/>
</dbReference>
<dbReference type="SUPFAM" id="SSF57959">
    <property type="entry name" value="Leucine zipper domain"/>
    <property type="match status" value="1"/>
</dbReference>
<protein>
    <recommendedName>
        <fullName evidence="9">BZIP domain-containing protein</fullName>
    </recommendedName>
</protein>
<feature type="region of interest" description="Disordered" evidence="8">
    <location>
        <begin position="1"/>
        <end position="57"/>
    </location>
</feature>
<evidence type="ECO:0000256" key="3">
    <source>
        <dbReference type="ARBA" id="ARBA00023015"/>
    </source>
</evidence>
<dbReference type="GO" id="GO:0045944">
    <property type="term" value="P:positive regulation of transcription by RNA polymerase II"/>
    <property type="evidence" value="ECO:0007669"/>
    <property type="project" value="InterPro"/>
</dbReference>
<evidence type="ECO:0000256" key="4">
    <source>
        <dbReference type="ARBA" id="ARBA00023125"/>
    </source>
</evidence>
<keyword evidence="4" id="KW-0238">DNA-binding</keyword>
<keyword evidence="3" id="KW-0805">Transcription regulation</keyword>
<dbReference type="SMART" id="SM00338">
    <property type="entry name" value="BRLZ"/>
    <property type="match status" value="1"/>
</dbReference>
<keyword evidence="5" id="KW-0804">Transcription</keyword>
<dbReference type="InterPro" id="IPR004827">
    <property type="entry name" value="bZIP"/>
</dbReference>
<evidence type="ECO:0000313" key="11">
    <source>
        <dbReference type="Proteomes" id="UP000094801"/>
    </source>
</evidence>
<dbReference type="EMBL" id="KV453863">
    <property type="protein sequence ID" value="ODV83527.1"/>
    <property type="molecule type" value="Genomic_DNA"/>
</dbReference>
<comment type="similarity">
    <text evidence="2">Belongs to the bZIP family.</text>
</comment>
<organism evidence="10 11">
    <name type="scientific">[Candida] arabinofermentans NRRL YB-2248</name>
    <dbReference type="NCBI Taxonomy" id="983967"/>
    <lineage>
        <taxon>Eukaryota</taxon>
        <taxon>Fungi</taxon>
        <taxon>Dikarya</taxon>
        <taxon>Ascomycota</taxon>
        <taxon>Saccharomycotina</taxon>
        <taxon>Pichiomycetes</taxon>
        <taxon>Pichiales</taxon>
        <taxon>Pichiaceae</taxon>
        <taxon>Ogataea</taxon>
        <taxon>Ogataea/Candida clade</taxon>
    </lineage>
</organism>
<evidence type="ECO:0000256" key="5">
    <source>
        <dbReference type="ARBA" id="ARBA00023163"/>
    </source>
</evidence>
<feature type="domain" description="BZIP" evidence="9">
    <location>
        <begin position="41"/>
        <end position="55"/>
    </location>
</feature>
<proteinExistence type="inferred from homology"/>
<dbReference type="PANTHER" id="PTHR46714">
    <property type="entry name" value="TRANSCRIPTIONAL ACTIVATOR HAC1"/>
    <property type="match status" value="1"/>
</dbReference>
<dbReference type="GO" id="GO:0003677">
    <property type="term" value="F:DNA binding"/>
    <property type="evidence" value="ECO:0007669"/>
    <property type="project" value="UniProtKB-KW"/>
</dbReference>
<evidence type="ECO:0000256" key="6">
    <source>
        <dbReference type="ARBA" id="ARBA00023230"/>
    </source>
</evidence>
<feature type="compositionally biased region" description="Acidic residues" evidence="8">
    <location>
        <begin position="150"/>
        <end position="165"/>
    </location>
</feature>
<evidence type="ECO:0000313" key="10">
    <source>
        <dbReference type="EMBL" id="ODV83527.1"/>
    </source>
</evidence>
<evidence type="ECO:0000256" key="7">
    <source>
        <dbReference type="ARBA" id="ARBA00023242"/>
    </source>
</evidence>
<evidence type="ECO:0000256" key="8">
    <source>
        <dbReference type="SAM" id="MobiDB-lite"/>
    </source>
</evidence>
<gene>
    <name evidence="10" type="ORF">CANARDRAFT_209154</name>
</gene>
<feature type="region of interest" description="Disordered" evidence="8">
    <location>
        <begin position="114"/>
        <end position="209"/>
    </location>
</feature>
<comment type="subcellular location">
    <subcellularLocation>
        <location evidence="1">Nucleus</location>
    </subcellularLocation>
</comment>
<dbReference type="InterPro" id="IPR046347">
    <property type="entry name" value="bZIP_sf"/>
</dbReference>
<sequence>MAERNESNQLSDFSSLDSVGILPPRKRAKTDEEKEQRRVERILRNRRAAHASREKKRRHVEHLEAYVDHLENSIKTFEANHDKFVSIQNELFLRLARNGIDFSDIDLSIEKPTKVSRPDDLDLTASHSAKKQSTASKKSKSKSEIPSPSFEDDMSSEEEDEEEEQEKSVATVASKVKVIQMESQSLNSKKRKAEEEYLSPPGSTSPSKLRLDDEELIKQEYTSLFEDHEELFNKTSSLELFKQNDPILNPFNKEDDLLNFKQYIKTEDDLMKLSNTNVVDSNGNYESNPMEDLCAFNVVHHPAVMINYY</sequence>
<dbReference type="Proteomes" id="UP000094801">
    <property type="component" value="Unassembled WGS sequence"/>
</dbReference>
<dbReference type="InterPro" id="IPR044280">
    <property type="entry name" value="Hac1/HY5"/>
</dbReference>
<evidence type="ECO:0000259" key="9">
    <source>
        <dbReference type="PROSITE" id="PS00036"/>
    </source>
</evidence>
<keyword evidence="6" id="KW-0834">Unfolded protein response</keyword>
<dbReference type="PANTHER" id="PTHR46714:SF6">
    <property type="entry name" value="TRANSCRIPTIONAL ACTIVATOR HAC1"/>
    <property type="match status" value="1"/>
</dbReference>
<feature type="compositionally biased region" description="Basic residues" evidence="8">
    <location>
        <begin position="44"/>
        <end position="57"/>
    </location>
</feature>
<evidence type="ECO:0000256" key="1">
    <source>
        <dbReference type="ARBA" id="ARBA00004123"/>
    </source>
</evidence>
<dbReference type="STRING" id="983967.A0A1E4SVN2"/>
<feature type="compositionally biased region" description="Basic and acidic residues" evidence="8">
    <location>
        <begin position="29"/>
        <end position="43"/>
    </location>
</feature>
<keyword evidence="7" id="KW-0539">Nucleus</keyword>
<accession>A0A1E4SVN2</accession>
<dbReference type="PROSITE" id="PS00036">
    <property type="entry name" value="BZIP_BASIC"/>
    <property type="match status" value="1"/>
</dbReference>
<dbReference type="GO" id="GO:0005634">
    <property type="term" value="C:nucleus"/>
    <property type="evidence" value="ECO:0007669"/>
    <property type="project" value="UniProtKB-SubCell"/>
</dbReference>
<dbReference type="OrthoDB" id="674948at2759"/>
<feature type="compositionally biased region" description="Low complexity" evidence="8">
    <location>
        <begin position="125"/>
        <end position="136"/>
    </location>
</feature>
<evidence type="ECO:0000256" key="2">
    <source>
        <dbReference type="ARBA" id="ARBA00007163"/>
    </source>
</evidence>
<name>A0A1E4SVN2_9ASCO</name>
<dbReference type="GO" id="GO:0000981">
    <property type="term" value="F:DNA-binding transcription factor activity, RNA polymerase II-specific"/>
    <property type="evidence" value="ECO:0007669"/>
    <property type="project" value="InterPro"/>
</dbReference>
<dbReference type="Gene3D" id="1.20.5.170">
    <property type="match status" value="1"/>
</dbReference>